<keyword evidence="7 12" id="KW-1133">Transmembrane helix</keyword>
<evidence type="ECO:0000256" key="10">
    <source>
        <dbReference type="ARBA" id="ARBA00029447"/>
    </source>
</evidence>
<dbReference type="CDD" id="cd06225">
    <property type="entry name" value="HAMP"/>
    <property type="match status" value="1"/>
</dbReference>
<dbReference type="GO" id="GO:0007165">
    <property type="term" value="P:signal transduction"/>
    <property type="evidence" value="ECO:0007669"/>
    <property type="project" value="UniProtKB-KW"/>
</dbReference>
<name>A0A0B6SDT8_BURPL</name>
<evidence type="ECO:0000256" key="6">
    <source>
        <dbReference type="ARBA" id="ARBA00022692"/>
    </source>
</evidence>
<dbReference type="GO" id="GO:0005886">
    <property type="term" value="C:plasma membrane"/>
    <property type="evidence" value="ECO:0007669"/>
    <property type="project" value="UniProtKB-SubCell"/>
</dbReference>
<dbReference type="PROSITE" id="PS50885">
    <property type="entry name" value="HAMP"/>
    <property type="match status" value="1"/>
</dbReference>
<evidence type="ECO:0000256" key="7">
    <source>
        <dbReference type="ARBA" id="ARBA00022989"/>
    </source>
</evidence>
<evidence type="ECO:0000256" key="1">
    <source>
        <dbReference type="ARBA" id="ARBA00004429"/>
    </source>
</evidence>
<keyword evidence="6 12" id="KW-0812">Transmembrane</keyword>
<dbReference type="InterPro" id="IPR035440">
    <property type="entry name" value="4HB_MCP_dom_sf"/>
</dbReference>
<dbReference type="Pfam" id="PF00015">
    <property type="entry name" value="MCPsignal"/>
    <property type="match status" value="1"/>
</dbReference>
<dbReference type="SUPFAM" id="SSF47170">
    <property type="entry name" value="Aspartate receptor, ligand-binding domain"/>
    <property type="match status" value="1"/>
</dbReference>
<dbReference type="EMBL" id="CP002581">
    <property type="protein sequence ID" value="AJK50366.1"/>
    <property type="molecule type" value="Genomic_DNA"/>
</dbReference>
<evidence type="ECO:0000256" key="3">
    <source>
        <dbReference type="ARBA" id="ARBA00022481"/>
    </source>
</evidence>
<keyword evidence="9 11" id="KW-0807">Transducer</keyword>
<dbReference type="SMART" id="SM00304">
    <property type="entry name" value="HAMP"/>
    <property type="match status" value="1"/>
</dbReference>
<dbReference type="Proteomes" id="UP000031838">
    <property type="component" value="Chromosome 2"/>
</dbReference>
<dbReference type="PRINTS" id="PR00260">
    <property type="entry name" value="CHEMTRNSDUCR"/>
</dbReference>
<keyword evidence="8 12" id="KW-0472">Membrane</keyword>
<keyword evidence="16" id="KW-1185">Reference proteome</keyword>
<evidence type="ECO:0000259" key="14">
    <source>
        <dbReference type="PROSITE" id="PS50885"/>
    </source>
</evidence>
<feature type="domain" description="Methyl-accepting transducer" evidence="13">
    <location>
        <begin position="302"/>
        <end position="531"/>
    </location>
</feature>
<dbReference type="PANTHER" id="PTHR43531">
    <property type="entry name" value="PROTEIN ICFG"/>
    <property type="match status" value="1"/>
</dbReference>
<evidence type="ECO:0000256" key="9">
    <source>
        <dbReference type="ARBA" id="ARBA00023224"/>
    </source>
</evidence>
<evidence type="ECO:0000256" key="12">
    <source>
        <dbReference type="SAM" id="Phobius"/>
    </source>
</evidence>
<evidence type="ECO:0000259" key="13">
    <source>
        <dbReference type="PROSITE" id="PS50111"/>
    </source>
</evidence>
<dbReference type="SMART" id="SM00319">
    <property type="entry name" value="TarH"/>
    <property type="match status" value="1"/>
</dbReference>
<comment type="similarity">
    <text evidence="10">Belongs to the methyl-accepting chemotaxis (MCP) protein family.</text>
</comment>
<dbReference type="SMART" id="SM00283">
    <property type="entry name" value="MA"/>
    <property type="match status" value="1"/>
</dbReference>
<sequence length="573" mass="61028">MIERRVRKRVKKRPAPAVNPVVVLPNRVFPLVSKMLSKIKVASGLLCVLVAFCVFQIATAAFGYWALSRTHDDVADLSNIALKQSNAASDATQLLMDARINLSRAGTRMVKGGEEPVPIVQHARDSLAASDRSFANFMASAKLNDEDTTRAAALDERYQAYHKALGELAQYLDAGNIQAFLDQPTQSFQDAYLAELHNFTQFGDRANRASIDAIDTRLALFTDVAIGIVVVLLAVTAFVHLMLRRGLVEPLEEAGRHFDRIAAGRLDTPVALRGSNEIGHLYAGLANMQASVARTVKTVREAADAIHLGADEIATGNADLSSRTESQAASLEETAASMEELTTNVHHNAQHAGEANQLAASALSATSTGNQVMGEVVDKMRGIAQSSDRIAEIISVIDGIAFQTNILALNAAVEAARAGEQGRGFAVVAGEVRALAQRSAQSAKEIKSLISESVNQIRGGSQLVENAGEAMRNVSMSIERVAQMMSDISASSHEQSTGIGQVNQAVNQMDEMTQQNAALVEEAAAAAASLHQQTQRLKDAVSVFQISDAVLRPAAASPFGAGARFAGTEPRIA</sequence>
<dbReference type="SUPFAM" id="SSF58104">
    <property type="entry name" value="Methyl-accepting chemotaxis protein (MCP) signaling domain"/>
    <property type="match status" value="1"/>
</dbReference>
<dbReference type="AlphaFoldDB" id="A0A0B6SDT8"/>
<organism evidence="15 16">
    <name type="scientific">Burkholderia plantarii</name>
    <dbReference type="NCBI Taxonomy" id="41899"/>
    <lineage>
        <taxon>Bacteria</taxon>
        <taxon>Pseudomonadati</taxon>
        <taxon>Pseudomonadota</taxon>
        <taxon>Betaproteobacteria</taxon>
        <taxon>Burkholderiales</taxon>
        <taxon>Burkholderiaceae</taxon>
        <taxon>Burkholderia</taxon>
    </lineage>
</organism>
<evidence type="ECO:0000256" key="2">
    <source>
        <dbReference type="ARBA" id="ARBA00022475"/>
    </source>
</evidence>
<dbReference type="InterPro" id="IPR004090">
    <property type="entry name" value="Chemotax_Me-accpt_rcpt"/>
</dbReference>
<reference evidence="16" key="1">
    <citation type="submission" date="2011-03" db="EMBL/GenBank/DDBJ databases">
        <authorList>
            <person name="Voget S."/>
            <person name="Streit W.R."/>
            <person name="Jaeger K.E."/>
            <person name="Daniel R."/>
        </authorList>
    </citation>
    <scope>NUCLEOTIDE SEQUENCE [LARGE SCALE GENOMIC DNA]</scope>
    <source>
        <strain evidence="16">PG1</strain>
    </source>
</reference>
<dbReference type="CDD" id="cd19407">
    <property type="entry name" value="Tar_Tsr_sensor"/>
    <property type="match status" value="1"/>
</dbReference>
<dbReference type="Gene3D" id="1.20.120.30">
    <property type="entry name" value="Aspartate receptor, ligand-binding domain"/>
    <property type="match status" value="1"/>
</dbReference>
<gene>
    <name evidence="15" type="ORF">BGL_2c23070</name>
</gene>
<dbReference type="InterPro" id="IPR004089">
    <property type="entry name" value="MCPsignal_dom"/>
</dbReference>
<dbReference type="Pfam" id="PF02203">
    <property type="entry name" value="TarH"/>
    <property type="match status" value="1"/>
</dbReference>
<accession>A0A0B6SDT8</accession>
<dbReference type="CDD" id="cd11386">
    <property type="entry name" value="MCP_signal"/>
    <property type="match status" value="1"/>
</dbReference>
<keyword evidence="3" id="KW-0488">Methylation</keyword>
<dbReference type="Pfam" id="PF00672">
    <property type="entry name" value="HAMP"/>
    <property type="match status" value="1"/>
</dbReference>
<dbReference type="PROSITE" id="PS50111">
    <property type="entry name" value="CHEMOTAXIS_TRANSDUC_2"/>
    <property type="match status" value="1"/>
</dbReference>
<comment type="subcellular location">
    <subcellularLocation>
        <location evidence="1">Cell inner membrane</location>
        <topology evidence="1">Multi-pass membrane protein</topology>
    </subcellularLocation>
</comment>
<keyword evidence="4" id="KW-0145">Chemotaxis</keyword>
<evidence type="ECO:0000313" key="16">
    <source>
        <dbReference type="Proteomes" id="UP000031838"/>
    </source>
</evidence>
<evidence type="ECO:0000256" key="5">
    <source>
        <dbReference type="ARBA" id="ARBA00022519"/>
    </source>
</evidence>
<feature type="transmembrane region" description="Helical" evidence="12">
    <location>
        <begin position="224"/>
        <end position="243"/>
    </location>
</feature>
<dbReference type="GO" id="GO:0006935">
    <property type="term" value="P:chemotaxis"/>
    <property type="evidence" value="ECO:0007669"/>
    <property type="project" value="UniProtKB-KW"/>
</dbReference>
<evidence type="ECO:0000313" key="15">
    <source>
        <dbReference type="EMBL" id="AJK50366.1"/>
    </source>
</evidence>
<dbReference type="PANTHER" id="PTHR43531:SF14">
    <property type="entry name" value="METHYL-ACCEPTING CHEMOTAXIS PROTEIN I-RELATED"/>
    <property type="match status" value="1"/>
</dbReference>
<dbReference type="InterPro" id="IPR051310">
    <property type="entry name" value="MCP_chemotaxis"/>
</dbReference>
<dbReference type="InterPro" id="IPR003122">
    <property type="entry name" value="Tar_rcpt_lig-bd"/>
</dbReference>
<dbReference type="Gene3D" id="1.10.287.950">
    <property type="entry name" value="Methyl-accepting chemotaxis protein"/>
    <property type="match status" value="1"/>
</dbReference>
<reference evidence="15 16" key="2">
    <citation type="journal article" date="2016" name="Appl. Microbiol. Biotechnol.">
        <title>Mutations improving production and secretion of extracellular lipase by Burkholderia glumae PG1.</title>
        <authorList>
            <person name="Knapp A."/>
            <person name="Voget S."/>
            <person name="Gao R."/>
            <person name="Zaburannyi N."/>
            <person name="Krysciak D."/>
            <person name="Breuer M."/>
            <person name="Hauer B."/>
            <person name="Streit W.R."/>
            <person name="Muller R."/>
            <person name="Daniel R."/>
            <person name="Jaeger K.E."/>
        </authorList>
    </citation>
    <scope>NUCLEOTIDE SEQUENCE [LARGE SCALE GENOMIC DNA]</scope>
    <source>
        <strain evidence="15 16">PG1</strain>
    </source>
</reference>
<dbReference type="InterPro" id="IPR003660">
    <property type="entry name" value="HAMP_dom"/>
</dbReference>
<dbReference type="KEGG" id="bgp:BGL_2c23070"/>
<evidence type="ECO:0000256" key="8">
    <source>
        <dbReference type="ARBA" id="ARBA00023136"/>
    </source>
</evidence>
<dbReference type="HOGENOM" id="CLU_000445_107_16_4"/>
<proteinExistence type="inferred from homology"/>
<keyword evidence="5" id="KW-0997">Cell inner membrane</keyword>
<evidence type="ECO:0000256" key="11">
    <source>
        <dbReference type="PROSITE-ProRule" id="PRU00284"/>
    </source>
</evidence>
<protein>
    <submittedName>
        <fullName evidence="15">Methyl-accepting chemotaxis sensory transducer</fullName>
    </submittedName>
</protein>
<keyword evidence="2" id="KW-1003">Cell membrane</keyword>
<feature type="transmembrane region" description="Helical" evidence="12">
    <location>
        <begin position="44"/>
        <end position="67"/>
    </location>
</feature>
<evidence type="ECO:0000256" key="4">
    <source>
        <dbReference type="ARBA" id="ARBA00022500"/>
    </source>
</evidence>
<dbReference type="GO" id="GO:0004888">
    <property type="term" value="F:transmembrane signaling receptor activity"/>
    <property type="evidence" value="ECO:0007669"/>
    <property type="project" value="InterPro"/>
</dbReference>
<feature type="domain" description="HAMP" evidence="14">
    <location>
        <begin position="245"/>
        <end position="297"/>
    </location>
</feature>
<dbReference type="FunFam" id="1.10.287.950:FF:000001">
    <property type="entry name" value="Methyl-accepting chemotaxis sensory transducer"/>
    <property type="match status" value="1"/>
</dbReference>